<evidence type="ECO:0000256" key="3">
    <source>
        <dbReference type="ARBA" id="ARBA00022771"/>
    </source>
</evidence>
<gene>
    <name evidence="9" type="ORF">CEURO_LOCUS13350</name>
</gene>
<evidence type="ECO:0000313" key="9">
    <source>
        <dbReference type="EMBL" id="CAH9096283.1"/>
    </source>
</evidence>
<comment type="function">
    <text evidence="1">May be involved in environmental stress response.</text>
</comment>
<feature type="domain" description="A20-type" evidence="7">
    <location>
        <begin position="11"/>
        <end position="45"/>
    </location>
</feature>
<dbReference type="PANTHER" id="PTHR10634:SF104">
    <property type="entry name" value="ZINC FINGER A20 AND AN1 DOMAIN-CONTAINING STRESS-ASSOCIATED PROTEIN 2"/>
    <property type="match status" value="1"/>
</dbReference>
<dbReference type="Gene3D" id="1.20.5.4770">
    <property type="match status" value="1"/>
</dbReference>
<protein>
    <submittedName>
        <fullName evidence="9">Uncharacterized protein</fullName>
    </submittedName>
</protein>
<dbReference type="InterPro" id="IPR035896">
    <property type="entry name" value="AN1-like_Znf"/>
</dbReference>
<dbReference type="SUPFAM" id="SSF118310">
    <property type="entry name" value="AN1-like Zinc finger"/>
    <property type="match status" value="1"/>
</dbReference>
<keyword evidence="4" id="KW-0862">Zinc</keyword>
<sequence length="171" mass="18060">MEQNGAGCEAPQAPTPCVNNCGFFGTLATSNMCSKCYKDSIIKQDQAKLVASSLESIINGSDSISTDKAMTSVTPLAETTSAGSTLASPSSPLLVDNNGKGKKVQESGPSRCMACRKRVGLTGFECRCGNVFCGAHRYSDKHDCTFNYHKEAQDAIARANPVVKAGKLNKI</sequence>
<feature type="domain" description="AN1-type" evidence="8">
    <location>
        <begin position="106"/>
        <end position="152"/>
    </location>
</feature>
<dbReference type="GO" id="GO:0003677">
    <property type="term" value="F:DNA binding"/>
    <property type="evidence" value="ECO:0007669"/>
    <property type="project" value="InterPro"/>
</dbReference>
<keyword evidence="3 5" id="KW-0863">Zinc-finger</keyword>
<keyword evidence="2" id="KW-0479">Metal-binding</keyword>
<accession>A0A9P1EC63</accession>
<evidence type="ECO:0000256" key="5">
    <source>
        <dbReference type="PROSITE-ProRule" id="PRU00449"/>
    </source>
</evidence>
<dbReference type="Pfam" id="PF01754">
    <property type="entry name" value="zf-A20"/>
    <property type="match status" value="1"/>
</dbReference>
<name>A0A9P1EC63_CUSEU</name>
<dbReference type="InterPro" id="IPR000058">
    <property type="entry name" value="Znf_AN1"/>
</dbReference>
<evidence type="ECO:0000256" key="1">
    <source>
        <dbReference type="ARBA" id="ARBA00003732"/>
    </source>
</evidence>
<keyword evidence="10" id="KW-1185">Reference proteome</keyword>
<evidence type="ECO:0000313" key="10">
    <source>
        <dbReference type="Proteomes" id="UP001152484"/>
    </source>
</evidence>
<organism evidence="9 10">
    <name type="scientific">Cuscuta europaea</name>
    <name type="common">European dodder</name>
    <dbReference type="NCBI Taxonomy" id="41803"/>
    <lineage>
        <taxon>Eukaryota</taxon>
        <taxon>Viridiplantae</taxon>
        <taxon>Streptophyta</taxon>
        <taxon>Embryophyta</taxon>
        <taxon>Tracheophyta</taxon>
        <taxon>Spermatophyta</taxon>
        <taxon>Magnoliopsida</taxon>
        <taxon>eudicotyledons</taxon>
        <taxon>Gunneridae</taxon>
        <taxon>Pentapetalae</taxon>
        <taxon>asterids</taxon>
        <taxon>lamiids</taxon>
        <taxon>Solanales</taxon>
        <taxon>Convolvulaceae</taxon>
        <taxon>Cuscuteae</taxon>
        <taxon>Cuscuta</taxon>
        <taxon>Cuscuta subgen. Cuscuta</taxon>
    </lineage>
</organism>
<evidence type="ECO:0000256" key="4">
    <source>
        <dbReference type="ARBA" id="ARBA00022833"/>
    </source>
</evidence>
<reference evidence="9" key="1">
    <citation type="submission" date="2022-07" db="EMBL/GenBank/DDBJ databases">
        <authorList>
            <person name="Macas J."/>
            <person name="Novak P."/>
            <person name="Neumann P."/>
        </authorList>
    </citation>
    <scope>NUCLEOTIDE SEQUENCE</scope>
</reference>
<dbReference type="SMART" id="SM00259">
    <property type="entry name" value="ZnF_A20"/>
    <property type="match status" value="1"/>
</dbReference>
<evidence type="ECO:0000259" key="7">
    <source>
        <dbReference type="PROSITE" id="PS51036"/>
    </source>
</evidence>
<dbReference type="Gene3D" id="4.10.1110.10">
    <property type="entry name" value="AN1-like Zinc finger"/>
    <property type="match status" value="1"/>
</dbReference>
<dbReference type="AlphaFoldDB" id="A0A9P1EC63"/>
<dbReference type="PANTHER" id="PTHR10634">
    <property type="entry name" value="AN1-TYPE ZINC FINGER PROTEIN"/>
    <property type="match status" value="1"/>
</dbReference>
<dbReference type="EMBL" id="CAMAPE010000035">
    <property type="protein sequence ID" value="CAH9096283.1"/>
    <property type="molecule type" value="Genomic_DNA"/>
</dbReference>
<dbReference type="Pfam" id="PF01428">
    <property type="entry name" value="zf-AN1"/>
    <property type="match status" value="1"/>
</dbReference>
<evidence type="ECO:0000256" key="2">
    <source>
        <dbReference type="ARBA" id="ARBA00022723"/>
    </source>
</evidence>
<feature type="compositionally biased region" description="Polar residues" evidence="6">
    <location>
        <begin position="80"/>
        <end position="91"/>
    </location>
</feature>
<dbReference type="GO" id="GO:0008270">
    <property type="term" value="F:zinc ion binding"/>
    <property type="evidence" value="ECO:0007669"/>
    <property type="project" value="UniProtKB-KW"/>
</dbReference>
<dbReference type="OrthoDB" id="428577at2759"/>
<dbReference type="InterPro" id="IPR002653">
    <property type="entry name" value="Znf_A20"/>
</dbReference>
<feature type="region of interest" description="Disordered" evidence="6">
    <location>
        <begin position="80"/>
        <end position="107"/>
    </location>
</feature>
<dbReference type="PROSITE" id="PS51039">
    <property type="entry name" value="ZF_AN1"/>
    <property type="match status" value="1"/>
</dbReference>
<evidence type="ECO:0000256" key="6">
    <source>
        <dbReference type="SAM" id="MobiDB-lite"/>
    </source>
</evidence>
<dbReference type="SMART" id="SM00154">
    <property type="entry name" value="ZnF_AN1"/>
    <property type="match status" value="1"/>
</dbReference>
<proteinExistence type="predicted"/>
<comment type="caution">
    <text evidence="9">The sequence shown here is derived from an EMBL/GenBank/DDBJ whole genome shotgun (WGS) entry which is preliminary data.</text>
</comment>
<dbReference type="InterPro" id="IPR050652">
    <property type="entry name" value="AN1_A20_ZnFinger"/>
</dbReference>
<evidence type="ECO:0000259" key="8">
    <source>
        <dbReference type="PROSITE" id="PS51039"/>
    </source>
</evidence>
<dbReference type="PROSITE" id="PS51036">
    <property type="entry name" value="ZF_A20"/>
    <property type="match status" value="1"/>
</dbReference>
<dbReference type="Proteomes" id="UP001152484">
    <property type="component" value="Unassembled WGS sequence"/>
</dbReference>
<dbReference type="FunFam" id="4.10.1110.10:FF:000001">
    <property type="entry name" value="Zinc finger AN1-type containing 6"/>
    <property type="match status" value="1"/>
</dbReference>
<dbReference type="SUPFAM" id="SSF57716">
    <property type="entry name" value="Glucocorticoid receptor-like (DNA-binding domain)"/>
    <property type="match status" value="1"/>
</dbReference>